<name>A0A146K4C7_9EUKA</name>
<organism evidence="2">
    <name type="scientific">Trepomonas sp. PC1</name>
    <dbReference type="NCBI Taxonomy" id="1076344"/>
    <lineage>
        <taxon>Eukaryota</taxon>
        <taxon>Metamonada</taxon>
        <taxon>Diplomonadida</taxon>
        <taxon>Hexamitidae</taxon>
        <taxon>Hexamitinae</taxon>
        <taxon>Trepomonas</taxon>
    </lineage>
</organism>
<reference evidence="2" key="1">
    <citation type="submission" date="2015-07" db="EMBL/GenBank/DDBJ databases">
        <title>Adaptation to a free-living lifestyle via gene acquisitions in the diplomonad Trepomonas sp. PC1.</title>
        <authorList>
            <person name="Xu F."/>
            <person name="Jerlstrom-Hultqvist J."/>
            <person name="Kolisko M."/>
            <person name="Simpson A.G.B."/>
            <person name="Roger A.J."/>
            <person name="Svard S.G."/>
            <person name="Andersson J.O."/>
        </authorList>
    </citation>
    <scope>NUCLEOTIDE SEQUENCE</scope>
    <source>
        <strain evidence="2">PC1</strain>
    </source>
</reference>
<dbReference type="Gene3D" id="3.80.10.10">
    <property type="entry name" value="Ribonuclease Inhibitor"/>
    <property type="match status" value="2"/>
</dbReference>
<dbReference type="InterPro" id="IPR053139">
    <property type="entry name" value="Surface_bspA-like"/>
</dbReference>
<feature type="non-terminal residue" evidence="2">
    <location>
        <position position="1"/>
    </location>
</feature>
<protein>
    <submittedName>
        <fullName evidence="2">Leucine rich repeats-containing protein</fullName>
    </submittedName>
</protein>
<dbReference type="InterPro" id="IPR032675">
    <property type="entry name" value="LRR_dom_sf"/>
</dbReference>
<feature type="region of interest" description="Disordered" evidence="1">
    <location>
        <begin position="104"/>
        <end position="123"/>
    </location>
</feature>
<dbReference type="AlphaFoldDB" id="A0A146K4C7"/>
<sequence>FIGDNLKSLGECCFHEDFNLCRISLHNVEHFGDHSLEVVGIREVVNKKCKKLGKEALNDNPQLQQIDFEQLEEIDMGQMMENMQLKALRLPNCKSIQKLQQFEDHSEYSYSDSGSEGEEENEKKNKIAFTADSNVQIVGELPLIQKLPEVLYQYEPNQQQLTKLKNERQQFMHQQIMYAMKFKKYQAKQVVIKGLVILKQDTVPKGSFEDNPFLNFIYGPRIKKVEEDSILGCFFLKRFFSKCLEFIGDNAFEGCPWLSEIDLTKVNFLGAETFTFCHGLVNLQFDELEEIKPDTFNDSKGLRQIIGPKIKSIDEDAFDECSQINVVTDQIPSGDYGSYKVGKKIMFQEILVDKFVERNRFSELVGIQHQLAQNFRFYQSNKRQIYQVALQKFK</sequence>
<dbReference type="EMBL" id="GDID01005348">
    <property type="protein sequence ID" value="JAP91258.1"/>
    <property type="molecule type" value="Transcribed_RNA"/>
</dbReference>
<gene>
    <name evidence="2" type="ORF">TPC1_17182</name>
</gene>
<dbReference type="Pfam" id="PF13306">
    <property type="entry name" value="LRR_5"/>
    <property type="match status" value="2"/>
</dbReference>
<dbReference type="SUPFAM" id="SSF52058">
    <property type="entry name" value="L domain-like"/>
    <property type="match status" value="1"/>
</dbReference>
<evidence type="ECO:0000313" key="2">
    <source>
        <dbReference type="EMBL" id="JAP91258.1"/>
    </source>
</evidence>
<dbReference type="InterPro" id="IPR026906">
    <property type="entry name" value="LRR_5"/>
</dbReference>
<dbReference type="PANTHER" id="PTHR45661">
    <property type="entry name" value="SURFACE ANTIGEN"/>
    <property type="match status" value="1"/>
</dbReference>
<evidence type="ECO:0000256" key="1">
    <source>
        <dbReference type="SAM" id="MobiDB-lite"/>
    </source>
</evidence>
<proteinExistence type="predicted"/>
<accession>A0A146K4C7</accession>
<dbReference type="PANTHER" id="PTHR45661:SF3">
    <property type="entry name" value="IG-LIKE DOMAIN-CONTAINING PROTEIN"/>
    <property type="match status" value="1"/>
</dbReference>